<comment type="function">
    <text evidence="2">Catalyzes the interconversion of methylthioribose-1-phosphate (MTR-1-P) into methylthioribulose-1-phosphate (MTRu-1-P).</text>
</comment>
<dbReference type="Gene3D" id="3.40.50.10470">
    <property type="entry name" value="Translation initiation factor eif-2b, domain 2"/>
    <property type="match status" value="1"/>
</dbReference>
<comment type="pathway">
    <text evidence="2">Amino-acid biosynthesis; L-methionine biosynthesis via salvage pathway; L-methionine from S-methyl-5-thio-alpha-D-ribose 1-phosphate: step 1/6.</text>
</comment>
<dbReference type="EMBL" id="JAYMYJ010000012">
    <property type="protein sequence ID" value="MEB4589587.1"/>
    <property type="molecule type" value="Genomic_DNA"/>
</dbReference>
<keyword evidence="2" id="KW-0486">Methionine biosynthesis</keyword>
<keyword evidence="1 2" id="KW-0413">Isomerase</keyword>
<dbReference type="NCBIfam" id="TIGR00512">
    <property type="entry name" value="salvage_mtnA"/>
    <property type="match status" value="1"/>
</dbReference>
<proteinExistence type="inferred from homology"/>
<reference evidence="4" key="1">
    <citation type="submission" date="2023-07" db="EMBL/GenBank/DDBJ databases">
        <title>The carbon used by Thiothrix.</title>
        <authorList>
            <person name="Chen L."/>
        </authorList>
    </citation>
    <scope>NUCLEOTIDE SEQUENCE [LARGE SCALE GENOMIC DNA]</scope>
</reference>
<keyword evidence="4" id="KW-1185">Reference proteome</keyword>
<dbReference type="Proteomes" id="UP001308005">
    <property type="component" value="Unassembled WGS sequence"/>
</dbReference>
<gene>
    <name evidence="2 3" type="primary">mtnA</name>
    <name evidence="3" type="ORF">VSS37_01210</name>
</gene>
<dbReference type="Pfam" id="PF01008">
    <property type="entry name" value="IF-2B"/>
    <property type="match status" value="1"/>
</dbReference>
<feature type="active site" description="Proton donor" evidence="2">
    <location>
        <position position="242"/>
    </location>
</feature>
<accession>A0ABU6CRW2</accession>
<dbReference type="NCBIfam" id="NF004326">
    <property type="entry name" value="PRK05720.1"/>
    <property type="match status" value="1"/>
</dbReference>
<dbReference type="InterPro" id="IPR042529">
    <property type="entry name" value="IF_2B-like_C"/>
</dbReference>
<dbReference type="RefSeq" id="WP_375339113.1">
    <property type="nucleotide sequence ID" value="NZ_JAYMYJ010000012.1"/>
</dbReference>
<comment type="caution">
    <text evidence="3">The sequence shown here is derived from an EMBL/GenBank/DDBJ whole genome shotgun (WGS) entry which is preliminary data.</text>
</comment>
<feature type="binding site" evidence="2">
    <location>
        <begin position="252"/>
        <end position="253"/>
    </location>
    <ligand>
        <name>substrate</name>
    </ligand>
</feature>
<dbReference type="InterPro" id="IPR037171">
    <property type="entry name" value="NagB/RpiA_transferase-like"/>
</dbReference>
<dbReference type="Gene3D" id="1.20.120.420">
    <property type="entry name" value="translation initiation factor eif-2b, domain 1"/>
    <property type="match status" value="1"/>
</dbReference>
<dbReference type="EC" id="5.3.1.23" evidence="2"/>
<sequence length="351" mass="38524">MPKTLMSQHDSIRAVEWKDNHLVLLDQRKLPHNEQYVQLYSAEETAEAIRNMVVRGAPAIGIAAAYAVVMAARKSYKQYPHDWRKRLEAEIEILQNARPTAVNLMWALRRMCSALDEVQGDPEEPLLELAQRLHQEDIDANYRMGELGSALIAPSHGVLTHCNTGSLATGGYGTALGVIRSAYSNGKIQHVYADETRPWWQGSRLTAWELVKDKIPAHLLCDSAAAHLMKQGKVSWVIVGSDRIAANGDVANKIGTYSLAVNARYHGVKFMVVAPTSTIDLGTANGADIPIEERPQEEVLNVANQRIAAHHTLAWNPAFDVTPASLVDALVTEKGVVECPTTEKIAALMAS</sequence>
<evidence type="ECO:0000313" key="3">
    <source>
        <dbReference type="EMBL" id="MEB4589587.1"/>
    </source>
</evidence>
<protein>
    <recommendedName>
        <fullName evidence="2">Methylthioribose-1-phosphate isomerase</fullName>
        <shortName evidence="2">M1Pi</shortName>
        <shortName evidence="2">MTR-1-P isomerase</shortName>
        <ecNumber evidence="2">5.3.1.23</ecNumber>
    </recommendedName>
    <alternativeName>
        <fullName evidence="2">S-methyl-5-thioribose-1-phosphate isomerase</fullName>
    </alternativeName>
</protein>
<comment type="similarity">
    <text evidence="2">Belongs to the EIF-2B alpha/beta/delta subunits family. MtnA subfamily.</text>
</comment>
<evidence type="ECO:0000313" key="4">
    <source>
        <dbReference type="Proteomes" id="UP001308005"/>
    </source>
</evidence>
<comment type="catalytic activity">
    <reaction evidence="2">
        <text>5-(methylsulfanyl)-alpha-D-ribose 1-phosphate = 5-(methylsulfanyl)-D-ribulose 1-phosphate</text>
        <dbReference type="Rhea" id="RHEA:19989"/>
        <dbReference type="ChEBI" id="CHEBI:58533"/>
        <dbReference type="ChEBI" id="CHEBI:58548"/>
        <dbReference type="EC" id="5.3.1.23"/>
    </reaction>
</comment>
<dbReference type="PANTHER" id="PTHR43475">
    <property type="entry name" value="METHYLTHIORIBOSE-1-PHOSPHATE ISOMERASE"/>
    <property type="match status" value="1"/>
</dbReference>
<dbReference type="NCBIfam" id="TIGR00524">
    <property type="entry name" value="eIF-2B_rel"/>
    <property type="match status" value="1"/>
</dbReference>
<organism evidence="3 4">
    <name type="scientific">Candidatus Thiothrix phosphatis</name>
    <dbReference type="NCBI Taxonomy" id="3112415"/>
    <lineage>
        <taxon>Bacteria</taxon>
        <taxon>Pseudomonadati</taxon>
        <taxon>Pseudomonadota</taxon>
        <taxon>Gammaproteobacteria</taxon>
        <taxon>Thiotrichales</taxon>
        <taxon>Thiotrichaceae</taxon>
        <taxon>Thiothrix</taxon>
    </lineage>
</organism>
<keyword evidence="2" id="KW-0028">Amino-acid biosynthesis</keyword>
<dbReference type="InterPro" id="IPR027363">
    <property type="entry name" value="M1Pi_N"/>
</dbReference>
<dbReference type="PANTHER" id="PTHR43475:SF1">
    <property type="entry name" value="METHYLTHIORIBOSE-1-PHOSPHATE ISOMERASE"/>
    <property type="match status" value="1"/>
</dbReference>
<feature type="binding site" evidence="2">
    <location>
        <position position="201"/>
    </location>
    <ligand>
        <name>substrate</name>
    </ligand>
</feature>
<dbReference type="InterPro" id="IPR005251">
    <property type="entry name" value="IF-M1Pi"/>
</dbReference>
<dbReference type="GO" id="GO:0046523">
    <property type="term" value="F:S-methyl-5-thioribose-1-phosphate isomerase activity"/>
    <property type="evidence" value="ECO:0007669"/>
    <property type="project" value="UniProtKB-EC"/>
</dbReference>
<feature type="binding site" evidence="2">
    <location>
        <begin position="55"/>
        <end position="57"/>
    </location>
    <ligand>
        <name>substrate</name>
    </ligand>
</feature>
<dbReference type="SUPFAM" id="SSF100950">
    <property type="entry name" value="NagB/RpiA/CoA transferase-like"/>
    <property type="match status" value="1"/>
</dbReference>
<evidence type="ECO:0000256" key="1">
    <source>
        <dbReference type="ARBA" id="ARBA00023235"/>
    </source>
</evidence>
<dbReference type="HAMAP" id="MF_01678">
    <property type="entry name" value="Salvage_MtnA"/>
    <property type="match status" value="1"/>
</dbReference>
<dbReference type="InterPro" id="IPR000649">
    <property type="entry name" value="IF-2B-related"/>
</dbReference>
<evidence type="ECO:0000256" key="2">
    <source>
        <dbReference type="HAMAP-Rule" id="MF_01678"/>
    </source>
</evidence>
<feature type="binding site" evidence="2">
    <location>
        <position position="98"/>
    </location>
    <ligand>
        <name>substrate</name>
    </ligand>
</feature>
<dbReference type="InterPro" id="IPR011559">
    <property type="entry name" value="Initiation_fac_2B_a/b/d"/>
</dbReference>
<feature type="site" description="Transition state stabilizer" evidence="2">
    <location>
        <position position="162"/>
    </location>
</feature>
<name>A0ABU6CRW2_9GAMM</name>